<evidence type="ECO:0000313" key="1">
    <source>
        <dbReference type="EMBL" id="PQQ13220.1"/>
    </source>
</evidence>
<evidence type="ECO:0000313" key="2">
    <source>
        <dbReference type="Proteomes" id="UP000250321"/>
    </source>
</evidence>
<name>A0A314Z3C2_PRUYE</name>
<proteinExistence type="predicted"/>
<dbReference type="AlphaFoldDB" id="A0A314Z3C2"/>
<sequence>MRLSNSWAWGSVVYIMDKADGRGVEVWADRLLGWWAGLYYVDFGLATAHLNHGEGSFLLVWWVQ</sequence>
<comment type="caution">
    <text evidence="1">The sequence shown here is derived from an EMBL/GenBank/DDBJ whole genome shotgun (WGS) entry which is preliminary data.</text>
</comment>
<gene>
    <name evidence="1" type="ORF">Pyn_03327</name>
</gene>
<keyword evidence="2" id="KW-1185">Reference proteome</keyword>
<accession>A0A314Z3C2</accession>
<dbReference type="EMBL" id="PJQY01000312">
    <property type="protein sequence ID" value="PQQ13220.1"/>
    <property type="molecule type" value="Genomic_DNA"/>
</dbReference>
<organism evidence="1 2">
    <name type="scientific">Prunus yedoensis var. nudiflora</name>
    <dbReference type="NCBI Taxonomy" id="2094558"/>
    <lineage>
        <taxon>Eukaryota</taxon>
        <taxon>Viridiplantae</taxon>
        <taxon>Streptophyta</taxon>
        <taxon>Embryophyta</taxon>
        <taxon>Tracheophyta</taxon>
        <taxon>Spermatophyta</taxon>
        <taxon>Magnoliopsida</taxon>
        <taxon>eudicotyledons</taxon>
        <taxon>Gunneridae</taxon>
        <taxon>Pentapetalae</taxon>
        <taxon>rosids</taxon>
        <taxon>fabids</taxon>
        <taxon>Rosales</taxon>
        <taxon>Rosaceae</taxon>
        <taxon>Amygdaloideae</taxon>
        <taxon>Amygdaleae</taxon>
        <taxon>Prunus</taxon>
    </lineage>
</organism>
<protein>
    <submittedName>
        <fullName evidence="1">Uncharacterized protein</fullName>
    </submittedName>
</protein>
<reference evidence="1 2" key="1">
    <citation type="submission" date="2018-02" db="EMBL/GenBank/DDBJ databases">
        <title>Draft genome of wild Prunus yedoensis var. nudiflora.</title>
        <authorList>
            <person name="Baek S."/>
            <person name="Kim J.-H."/>
            <person name="Choi K."/>
            <person name="Kim G.-B."/>
            <person name="Cho A."/>
            <person name="Jang H."/>
            <person name="Shin C.-H."/>
            <person name="Yu H.-J."/>
            <person name="Mun J.-H."/>
        </authorList>
    </citation>
    <scope>NUCLEOTIDE SEQUENCE [LARGE SCALE GENOMIC DNA]</scope>
    <source>
        <strain evidence="2">cv. Jeju island</strain>
        <tissue evidence="1">Leaf</tissue>
    </source>
</reference>
<dbReference type="Proteomes" id="UP000250321">
    <property type="component" value="Unassembled WGS sequence"/>
</dbReference>